<dbReference type="GO" id="GO:0030091">
    <property type="term" value="P:protein repair"/>
    <property type="evidence" value="ECO:0007669"/>
    <property type="project" value="InterPro"/>
</dbReference>
<dbReference type="Proteomes" id="UP000001514">
    <property type="component" value="Unassembled WGS sequence"/>
</dbReference>
<keyword evidence="3" id="KW-0862">Zinc</keyword>
<dbReference type="PANTHER" id="PTHR46081:SF8">
    <property type="entry name" value="PEPTIDE METHIONINE SULFOXIDE REDUCTASE 2"/>
    <property type="match status" value="1"/>
</dbReference>
<dbReference type="GO" id="GO:0034599">
    <property type="term" value="P:cellular response to oxidative stress"/>
    <property type="evidence" value="ECO:0000318"/>
    <property type="project" value="GO_Central"/>
</dbReference>
<dbReference type="Gene3D" id="3.40.50.300">
    <property type="entry name" value="P-loop containing nucleotide triphosphate hydrolases"/>
    <property type="match status" value="1"/>
</dbReference>
<evidence type="ECO:0000256" key="3">
    <source>
        <dbReference type="ARBA" id="ARBA00022833"/>
    </source>
</evidence>
<gene>
    <name evidence="4" type="ORF">SELMODRAFT_447043</name>
</gene>
<dbReference type="InterPro" id="IPR028427">
    <property type="entry name" value="Met_Sox_Rdtase_MsrB"/>
</dbReference>
<dbReference type="KEGG" id="smo:SELMODRAFT_447043"/>
<comment type="cofactor">
    <cofactor evidence="1">
        <name>Zn(2+)</name>
        <dbReference type="ChEBI" id="CHEBI:29105"/>
    </cofactor>
</comment>
<keyword evidence="2" id="KW-0479">Metal-binding</keyword>
<evidence type="ECO:0000313" key="4">
    <source>
        <dbReference type="EMBL" id="EFJ11257.1"/>
    </source>
</evidence>
<dbReference type="eggNOG" id="KOG0856">
    <property type="taxonomic scope" value="Eukaryota"/>
</dbReference>
<sequence length="766" mass="85823">MAALFRPACAQSALQCRAMSSGQQRREWRAVQLRPLRMKGTERTGNEHNYASCGTPLYKATDAGYVYEAINRTVDADGRRCAACGGHLRHIFEGEGFPDSESLMPGNKFFPSNAYWFKNRPHQDAVRIVLQHVLEEAELSMFTEDDLSRMARAGFVTLHALKVAAENPSFLERTLPGRYALQAFIVRAFTAATSRGGDPGLSSYTHRRVFGVGHAVTPANHYFVQPDVDKIVADLEVGRYCVLLGPRQSGKSTVAWTIMRQLKSAGAVWPVYLGGLADANINWTTSDLWSTLIRYLKLACPQHFQDAAGSDAVAFMSLFSNARLTAPVCLVLDEADSLLNLPSECLDAFFSTVRELKQSFNLRSFLLIGVETVKDLIAAGYRRSLLEGSLQKAAATGQGPRRLSPFPHDYSLRATGFKLHDIVDLLEQVNMDYNGAVQDVEQIAASILELTCGHKGLVGMCLAFVLRLELFSYVKWLERVDSYELGTYVFGQATYSRIVDSFKIRARTPDGYKLLLGFLEEVERRCDLLKFRDLLAEGVLAVKRVDDAAGDYYVGISSPLLLTEMLRECEVKSDNVQAPPSQSMLDRKWLIVQVVQTMDMKALQRLESENVDGPSEYVYQFAFMCRLKAVLRQAYPQRHLVVLPEVREKLGVKRRRSQRHLNMLVTNGGAKFGFEFQVNGDKKSLADHHERAKTYNKQHSAQVFLMNFSIDKQAKELTPDNGGVMFAGITFDTKSETVTVRFIDSRGCKQVFHAAVRNWDGIISFD</sequence>
<evidence type="ECO:0000313" key="5">
    <source>
        <dbReference type="Proteomes" id="UP000001514"/>
    </source>
</evidence>
<dbReference type="GO" id="GO:0005737">
    <property type="term" value="C:cytoplasm"/>
    <property type="evidence" value="ECO:0000318"/>
    <property type="project" value="GO_Central"/>
</dbReference>
<organism evidence="5">
    <name type="scientific">Selaginella moellendorffii</name>
    <name type="common">Spikemoss</name>
    <dbReference type="NCBI Taxonomy" id="88036"/>
    <lineage>
        <taxon>Eukaryota</taxon>
        <taxon>Viridiplantae</taxon>
        <taxon>Streptophyta</taxon>
        <taxon>Embryophyta</taxon>
        <taxon>Tracheophyta</taxon>
        <taxon>Lycopodiopsida</taxon>
        <taxon>Selaginellales</taxon>
        <taxon>Selaginellaceae</taxon>
        <taxon>Selaginella</taxon>
    </lineage>
</organism>
<proteinExistence type="predicted"/>
<dbReference type="HOGENOM" id="CLU_012394_1_0_1"/>
<dbReference type="SUPFAM" id="SSF52540">
    <property type="entry name" value="P-loop containing nucleoside triphosphate hydrolases"/>
    <property type="match status" value="1"/>
</dbReference>
<accession>D8SW96</accession>
<evidence type="ECO:0000256" key="2">
    <source>
        <dbReference type="ARBA" id="ARBA00022723"/>
    </source>
</evidence>
<keyword evidence="5" id="KW-1185">Reference proteome</keyword>
<dbReference type="PANTHER" id="PTHR46081">
    <property type="entry name" value="PEPTIDE METHIONINE SULFOXIDE REDUCTASE 2"/>
    <property type="match status" value="1"/>
</dbReference>
<protein>
    <submittedName>
        <fullName evidence="4">Uncharacterized protein</fullName>
    </submittedName>
</protein>
<dbReference type="GO" id="GO:0046872">
    <property type="term" value="F:metal ion binding"/>
    <property type="evidence" value="ECO:0007669"/>
    <property type="project" value="UniProtKB-KW"/>
</dbReference>
<name>D8SW96_SELML</name>
<dbReference type="InParanoid" id="D8SW96"/>
<evidence type="ECO:0000256" key="1">
    <source>
        <dbReference type="ARBA" id="ARBA00001947"/>
    </source>
</evidence>
<dbReference type="OrthoDB" id="2387658at2759"/>
<dbReference type="Gramene" id="EFJ11257">
    <property type="protein sequence ID" value="EFJ11257"/>
    <property type="gene ID" value="SELMODRAFT_447043"/>
</dbReference>
<dbReference type="AlphaFoldDB" id="D8SW96"/>
<reference evidence="4 5" key="1">
    <citation type="journal article" date="2011" name="Science">
        <title>The Selaginella genome identifies genetic changes associated with the evolution of vascular plants.</title>
        <authorList>
            <person name="Banks J.A."/>
            <person name="Nishiyama T."/>
            <person name="Hasebe M."/>
            <person name="Bowman J.L."/>
            <person name="Gribskov M."/>
            <person name="dePamphilis C."/>
            <person name="Albert V.A."/>
            <person name="Aono N."/>
            <person name="Aoyama T."/>
            <person name="Ambrose B.A."/>
            <person name="Ashton N.W."/>
            <person name="Axtell M.J."/>
            <person name="Barker E."/>
            <person name="Barker M.S."/>
            <person name="Bennetzen J.L."/>
            <person name="Bonawitz N.D."/>
            <person name="Chapple C."/>
            <person name="Cheng C."/>
            <person name="Correa L.G."/>
            <person name="Dacre M."/>
            <person name="DeBarry J."/>
            <person name="Dreyer I."/>
            <person name="Elias M."/>
            <person name="Engstrom E.M."/>
            <person name="Estelle M."/>
            <person name="Feng L."/>
            <person name="Finet C."/>
            <person name="Floyd S.K."/>
            <person name="Frommer W.B."/>
            <person name="Fujita T."/>
            <person name="Gramzow L."/>
            <person name="Gutensohn M."/>
            <person name="Harholt J."/>
            <person name="Hattori M."/>
            <person name="Heyl A."/>
            <person name="Hirai T."/>
            <person name="Hiwatashi Y."/>
            <person name="Ishikawa M."/>
            <person name="Iwata M."/>
            <person name="Karol K.G."/>
            <person name="Koehler B."/>
            <person name="Kolukisaoglu U."/>
            <person name="Kubo M."/>
            <person name="Kurata T."/>
            <person name="Lalonde S."/>
            <person name="Li K."/>
            <person name="Li Y."/>
            <person name="Litt A."/>
            <person name="Lyons E."/>
            <person name="Manning G."/>
            <person name="Maruyama T."/>
            <person name="Michael T.P."/>
            <person name="Mikami K."/>
            <person name="Miyazaki S."/>
            <person name="Morinaga S."/>
            <person name="Murata T."/>
            <person name="Mueller-Roeber B."/>
            <person name="Nelson D.R."/>
            <person name="Obara M."/>
            <person name="Oguri Y."/>
            <person name="Olmstead R.G."/>
            <person name="Onodera N."/>
            <person name="Petersen B.L."/>
            <person name="Pils B."/>
            <person name="Prigge M."/>
            <person name="Rensing S.A."/>
            <person name="Riano-Pachon D.M."/>
            <person name="Roberts A.W."/>
            <person name="Sato Y."/>
            <person name="Scheller H.V."/>
            <person name="Schulz B."/>
            <person name="Schulz C."/>
            <person name="Shakirov E.V."/>
            <person name="Shibagaki N."/>
            <person name="Shinohara N."/>
            <person name="Shippen D.E."/>
            <person name="Soerensen I."/>
            <person name="Sotooka R."/>
            <person name="Sugimoto N."/>
            <person name="Sugita M."/>
            <person name="Sumikawa N."/>
            <person name="Tanurdzic M."/>
            <person name="Theissen G."/>
            <person name="Ulvskov P."/>
            <person name="Wakazuki S."/>
            <person name="Weng J.K."/>
            <person name="Willats W.W."/>
            <person name="Wipf D."/>
            <person name="Wolf P.G."/>
            <person name="Yang L."/>
            <person name="Zimmer A.D."/>
            <person name="Zhu Q."/>
            <person name="Mitros T."/>
            <person name="Hellsten U."/>
            <person name="Loque D."/>
            <person name="Otillar R."/>
            <person name="Salamov A."/>
            <person name="Schmutz J."/>
            <person name="Shapiro H."/>
            <person name="Lindquist E."/>
            <person name="Lucas S."/>
            <person name="Rokhsar D."/>
            <person name="Grigoriev I.V."/>
        </authorList>
    </citation>
    <scope>NUCLEOTIDE SEQUENCE [LARGE SCALE GENOMIC DNA]</scope>
</reference>
<dbReference type="EMBL" id="GL377648">
    <property type="protein sequence ID" value="EFJ11257.1"/>
    <property type="molecule type" value="Genomic_DNA"/>
</dbReference>
<dbReference type="GO" id="GO:0033743">
    <property type="term" value="F:peptide-methionine (R)-S-oxide reductase activity"/>
    <property type="evidence" value="ECO:0000318"/>
    <property type="project" value="GO_Central"/>
</dbReference>
<dbReference type="InterPro" id="IPR027417">
    <property type="entry name" value="P-loop_NTPase"/>
</dbReference>